<keyword evidence="3" id="KW-1185">Reference proteome</keyword>
<proteinExistence type="predicted"/>
<feature type="region of interest" description="Disordered" evidence="1">
    <location>
        <begin position="1"/>
        <end position="27"/>
    </location>
</feature>
<sequence length="198" mass="22180">MQPPQPGYEPRPAGQQPSTLATRPPRRGCSTIKAREYCIVFSPLDDSGGIVASFYASCLHEPGNASFHVQEFISWKESLRLWWPDAPPTGENLPHPLDVLLDLAISWNINVLFKVQVYATTDRSSAQTLLAMSMGEMDVPWQERREQRAGSNSYEDYVNDYLDLLGVSVLDGSTYRKLYDAEKWLLRVLLAGVSGTQS</sequence>
<evidence type="ECO:0000313" key="3">
    <source>
        <dbReference type="Proteomes" id="UP000821866"/>
    </source>
</evidence>
<evidence type="ECO:0000256" key="1">
    <source>
        <dbReference type="SAM" id="MobiDB-lite"/>
    </source>
</evidence>
<comment type="caution">
    <text evidence="2">The sequence shown here is derived from an EMBL/GenBank/DDBJ whole genome shotgun (WGS) entry which is preliminary data.</text>
</comment>
<organism evidence="2 3">
    <name type="scientific">Rhipicephalus microplus</name>
    <name type="common">Cattle tick</name>
    <name type="synonym">Boophilus microplus</name>
    <dbReference type="NCBI Taxonomy" id="6941"/>
    <lineage>
        <taxon>Eukaryota</taxon>
        <taxon>Metazoa</taxon>
        <taxon>Ecdysozoa</taxon>
        <taxon>Arthropoda</taxon>
        <taxon>Chelicerata</taxon>
        <taxon>Arachnida</taxon>
        <taxon>Acari</taxon>
        <taxon>Parasitiformes</taxon>
        <taxon>Ixodida</taxon>
        <taxon>Ixodoidea</taxon>
        <taxon>Ixodidae</taxon>
        <taxon>Rhipicephalinae</taxon>
        <taxon>Rhipicephalus</taxon>
        <taxon>Boophilus</taxon>
    </lineage>
</organism>
<evidence type="ECO:0000313" key="2">
    <source>
        <dbReference type="EMBL" id="KAH8040592.1"/>
    </source>
</evidence>
<reference evidence="2" key="1">
    <citation type="journal article" date="2020" name="Cell">
        <title>Large-Scale Comparative Analyses of Tick Genomes Elucidate Their Genetic Diversity and Vector Capacities.</title>
        <authorList>
            <consortium name="Tick Genome and Microbiome Consortium (TIGMIC)"/>
            <person name="Jia N."/>
            <person name="Wang J."/>
            <person name="Shi W."/>
            <person name="Du L."/>
            <person name="Sun Y."/>
            <person name="Zhan W."/>
            <person name="Jiang J.F."/>
            <person name="Wang Q."/>
            <person name="Zhang B."/>
            <person name="Ji P."/>
            <person name="Bell-Sakyi L."/>
            <person name="Cui X.M."/>
            <person name="Yuan T.T."/>
            <person name="Jiang B.G."/>
            <person name="Yang W.F."/>
            <person name="Lam T.T."/>
            <person name="Chang Q.C."/>
            <person name="Ding S.J."/>
            <person name="Wang X.J."/>
            <person name="Zhu J.G."/>
            <person name="Ruan X.D."/>
            <person name="Zhao L."/>
            <person name="Wei J.T."/>
            <person name="Ye R.Z."/>
            <person name="Que T.C."/>
            <person name="Du C.H."/>
            <person name="Zhou Y.H."/>
            <person name="Cheng J.X."/>
            <person name="Dai P.F."/>
            <person name="Guo W.B."/>
            <person name="Han X.H."/>
            <person name="Huang E.J."/>
            <person name="Li L.F."/>
            <person name="Wei W."/>
            <person name="Gao Y.C."/>
            <person name="Liu J.Z."/>
            <person name="Shao H.Z."/>
            <person name="Wang X."/>
            <person name="Wang C.C."/>
            <person name="Yang T.C."/>
            <person name="Huo Q.B."/>
            <person name="Li W."/>
            <person name="Chen H.Y."/>
            <person name="Chen S.E."/>
            <person name="Zhou L.G."/>
            <person name="Ni X.B."/>
            <person name="Tian J.H."/>
            <person name="Sheng Y."/>
            <person name="Liu T."/>
            <person name="Pan Y.S."/>
            <person name="Xia L.Y."/>
            <person name="Li J."/>
            <person name="Zhao F."/>
            <person name="Cao W.C."/>
        </authorList>
    </citation>
    <scope>NUCLEOTIDE SEQUENCE</scope>
    <source>
        <strain evidence="2">Rmic-2018</strain>
    </source>
</reference>
<dbReference type="AlphaFoldDB" id="A0A9J6F3A0"/>
<protein>
    <submittedName>
        <fullName evidence="2">Uncharacterized protein</fullName>
    </submittedName>
</protein>
<name>A0A9J6F3A0_RHIMP</name>
<gene>
    <name evidence="2" type="ORF">HPB51_011420</name>
</gene>
<dbReference type="Proteomes" id="UP000821866">
    <property type="component" value="Chromosome 1"/>
</dbReference>
<accession>A0A9J6F3A0</accession>
<dbReference type="EMBL" id="JABSTU010000001">
    <property type="protein sequence ID" value="KAH8040592.1"/>
    <property type="molecule type" value="Genomic_DNA"/>
</dbReference>
<reference evidence="2" key="2">
    <citation type="submission" date="2021-09" db="EMBL/GenBank/DDBJ databases">
        <authorList>
            <person name="Jia N."/>
            <person name="Wang J."/>
            <person name="Shi W."/>
            <person name="Du L."/>
            <person name="Sun Y."/>
            <person name="Zhan W."/>
            <person name="Jiang J."/>
            <person name="Wang Q."/>
            <person name="Zhang B."/>
            <person name="Ji P."/>
            <person name="Sakyi L.B."/>
            <person name="Cui X."/>
            <person name="Yuan T."/>
            <person name="Jiang B."/>
            <person name="Yang W."/>
            <person name="Lam T.T.-Y."/>
            <person name="Chang Q."/>
            <person name="Ding S."/>
            <person name="Wang X."/>
            <person name="Zhu J."/>
            <person name="Ruan X."/>
            <person name="Zhao L."/>
            <person name="Wei J."/>
            <person name="Que T."/>
            <person name="Du C."/>
            <person name="Cheng J."/>
            <person name="Dai P."/>
            <person name="Han X."/>
            <person name="Huang E."/>
            <person name="Gao Y."/>
            <person name="Liu J."/>
            <person name="Shao H."/>
            <person name="Ye R."/>
            <person name="Li L."/>
            <person name="Wei W."/>
            <person name="Wang X."/>
            <person name="Wang C."/>
            <person name="Huo Q."/>
            <person name="Li W."/>
            <person name="Guo W."/>
            <person name="Chen H."/>
            <person name="Chen S."/>
            <person name="Zhou L."/>
            <person name="Zhou L."/>
            <person name="Ni X."/>
            <person name="Tian J."/>
            <person name="Zhou Y."/>
            <person name="Sheng Y."/>
            <person name="Liu T."/>
            <person name="Pan Y."/>
            <person name="Xia L."/>
            <person name="Li J."/>
            <person name="Zhao F."/>
            <person name="Cao W."/>
        </authorList>
    </citation>
    <scope>NUCLEOTIDE SEQUENCE</scope>
    <source>
        <strain evidence="2">Rmic-2018</strain>
        <tissue evidence="2">Larvae</tissue>
    </source>
</reference>